<evidence type="ECO:0000256" key="8">
    <source>
        <dbReference type="PIRSR" id="PIRSR600760-2"/>
    </source>
</evidence>
<dbReference type="SUPFAM" id="SSF56655">
    <property type="entry name" value="Carbohydrate phosphatase"/>
    <property type="match status" value="1"/>
</dbReference>
<dbReference type="Pfam" id="PF00459">
    <property type="entry name" value="Inositol_P"/>
    <property type="match status" value="1"/>
</dbReference>
<evidence type="ECO:0000313" key="10">
    <source>
        <dbReference type="EMBL" id="KAG8222662.1"/>
    </source>
</evidence>
<dbReference type="UniPathway" id="UPA00823">
    <property type="reaction ID" value="UER00788"/>
</dbReference>
<comment type="pathway">
    <text evidence="3 9">Polyol metabolism; myo-inositol biosynthesis; myo-inositol from D-glucose 6-phosphate: step 2/2.</text>
</comment>
<dbReference type="GO" id="GO:0007165">
    <property type="term" value="P:signal transduction"/>
    <property type="evidence" value="ECO:0007669"/>
    <property type="project" value="TreeGrafter"/>
</dbReference>
<evidence type="ECO:0000256" key="7">
    <source>
        <dbReference type="ARBA" id="ARBA00022842"/>
    </source>
</evidence>
<dbReference type="PROSITE" id="PS00630">
    <property type="entry name" value="IMP_2"/>
    <property type="match status" value="1"/>
</dbReference>
<feature type="binding site" evidence="8">
    <location>
        <position position="72"/>
    </location>
    <ligand>
        <name>Mg(2+)</name>
        <dbReference type="ChEBI" id="CHEBI:18420"/>
        <label>1</label>
        <note>catalytic</note>
    </ligand>
</feature>
<dbReference type="GO" id="GO:0046872">
    <property type="term" value="F:metal ion binding"/>
    <property type="evidence" value="ECO:0007669"/>
    <property type="project" value="UniProtKB-KW"/>
</dbReference>
<dbReference type="InterPro" id="IPR033942">
    <property type="entry name" value="IMPase"/>
</dbReference>
<dbReference type="Gene3D" id="3.40.190.80">
    <property type="match status" value="1"/>
</dbReference>
<dbReference type="PANTHER" id="PTHR20854:SF4">
    <property type="entry name" value="INOSITOL-1-MONOPHOSPHATASE-RELATED"/>
    <property type="match status" value="1"/>
</dbReference>
<keyword evidence="5 8" id="KW-0479">Metal-binding</keyword>
<name>A0A8K0JU00_LADFU</name>
<keyword evidence="11" id="KW-1185">Reference proteome</keyword>
<sequence length="306" mass="34065">MKMSAVYDHCFKTAIRLTTEVGKLIKTRINSAKTIESKSSEIDFVTETDKEVEKILINGLSSEFPDHKFVGEESTSEGKTQKVTLTNDPTWVIDPVDGTLNFVHGFPQVCVSIALLVDKEPEIGIIYNPVLEQMFTARRGHGAFWNDQPIKASKTEDMSKALVSFEFGCSRDPEKMQFVRENVEILFPKVHGLRSLGSAALDMAMVACGGSDAYMESGIHAWDMAAGDLIIREAGGVVMDPAGGFSLPCFCFITAFRKSGPFDVLSRRVLCAGTEKLARQLTKALKQYYPPRDDENHLRFFFLQED</sequence>
<evidence type="ECO:0000256" key="1">
    <source>
        <dbReference type="ARBA" id="ARBA00001033"/>
    </source>
</evidence>
<evidence type="ECO:0000256" key="5">
    <source>
        <dbReference type="ARBA" id="ARBA00022723"/>
    </source>
</evidence>
<evidence type="ECO:0000256" key="2">
    <source>
        <dbReference type="ARBA" id="ARBA00001946"/>
    </source>
</evidence>
<dbReference type="GO" id="GO:0006021">
    <property type="term" value="P:inositol biosynthetic process"/>
    <property type="evidence" value="ECO:0007669"/>
    <property type="project" value="UniProtKB-UniPathway"/>
</dbReference>
<feature type="binding site" evidence="8">
    <location>
        <position position="94"/>
    </location>
    <ligand>
        <name>Mg(2+)</name>
        <dbReference type="ChEBI" id="CHEBI:18420"/>
        <label>1</label>
        <note>catalytic</note>
    </ligand>
</feature>
<dbReference type="GO" id="GO:0008934">
    <property type="term" value="F:inositol monophosphate 1-phosphatase activity"/>
    <property type="evidence" value="ECO:0007669"/>
    <property type="project" value="InterPro"/>
</dbReference>
<feature type="binding site" evidence="8">
    <location>
        <position position="97"/>
    </location>
    <ligand>
        <name>Mg(2+)</name>
        <dbReference type="ChEBI" id="CHEBI:18420"/>
        <label>1</label>
        <note>catalytic</note>
    </ligand>
</feature>
<dbReference type="Proteomes" id="UP000792457">
    <property type="component" value="Unassembled WGS sequence"/>
</dbReference>
<reference evidence="10" key="2">
    <citation type="submission" date="2017-10" db="EMBL/GenBank/DDBJ databases">
        <title>Ladona fulva Genome sequencing and assembly.</title>
        <authorList>
            <person name="Murali S."/>
            <person name="Richards S."/>
            <person name="Bandaranaike D."/>
            <person name="Bellair M."/>
            <person name="Blankenburg K."/>
            <person name="Chao H."/>
            <person name="Dinh H."/>
            <person name="Doddapaneni H."/>
            <person name="Dugan-Rocha S."/>
            <person name="Elkadiri S."/>
            <person name="Gnanaolivu R."/>
            <person name="Hernandez B."/>
            <person name="Skinner E."/>
            <person name="Javaid M."/>
            <person name="Lee S."/>
            <person name="Li M."/>
            <person name="Ming W."/>
            <person name="Munidasa M."/>
            <person name="Muniz J."/>
            <person name="Nguyen L."/>
            <person name="Hughes D."/>
            <person name="Osuji N."/>
            <person name="Pu L.-L."/>
            <person name="Puazo M."/>
            <person name="Qu C."/>
            <person name="Quiroz J."/>
            <person name="Raj R."/>
            <person name="Weissenberger G."/>
            <person name="Xin Y."/>
            <person name="Zou X."/>
            <person name="Han Y."/>
            <person name="Worley K."/>
            <person name="Muzny D."/>
            <person name="Gibbs R."/>
        </authorList>
    </citation>
    <scope>NUCLEOTIDE SEQUENCE</scope>
    <source>
        <strain evidence="10">Sampled in the wild</strain>
    </source>
</reference>
<evidence type="ECO:0000313" key="11">
    <source>
        <dbReference type="Proteomes" id="UP000792457"/>
    </source>
</evidence>
<dbReference type="OrthoDB" id="10254945at2759"/>
<comment type="similarity">
    <text evidence="4 9">Belongs to the inositol monophosphatase superfamily.</text>
</comment>
<dbReference type="EC" id="3.1.3.25" evidence="9"/>
<protein>
    <recommendedName>
        <fullName evidence="9">Inositol-1-monophosphatase</fullName>
        <ecNumber evidence="9">3.1.3.25</ecNumber>
    </recommendedName>
</protein>
<dbReference type="Gene3D" id="3.30.540.10">
    <property type="entry name" value="Fructose-1,6-Bisphosphatase, subunit A, domain 1"/>
    <property type="match status" value="1"/>
</dbReference>
<dbReference type="PROSITE" id="PS00629">
    <property type="entry name" value="IMP_1"/>
    <property type="match status" value="1"/>
</dbReference>
<comment type="catalytic activity">
    <reaction evidence="1 9">
        <text>a myo-inositol phosphate + H2O = myo-inositol + phosphate</text>
        <dbReference type="Rhea" id="RHEA:24056"/>
        <dbReference type="ChEBI" id="CHEBI:15377"/>
        <dbReference type="ChEBI" id="CHEBI:17268"/>
        <dbReference type="ChEBI" id="CHEBI:43474"/>
        <dbReference type="ChEBI" id="CHEBI:84139"/>
        <dbReference type="EC" id="3.1.3.25"/>
    </reaction>
</comment>
<gene>
    <name evidence="10" type="ORF">J437_LFUL003784</name>
</gene>
<dbReference type="InterPro" id="IPR020583">
    <property type="entry name" value="Inositol_monoP_metal-BS"/>
</dbReference>
<feature type="binding site" evidence="8">
    <location>
        <position position="223"/>
    </location>
    <ligand>
        <name>Mg(2+)</name>
        <dbReference type="ChEBI" id="CHEBI:18420"/>
        <label>1</label>
        <note>catalytic</note>
    </ligand>
</feature>
<dbReference type="CDD" id="cd01639">
    <property type="entry name" value="IMPase"/>
    <property type="match status" value="1"/>
</dbReference>
<evidence type="ECO:0000256" key="4">
    <source>
        <dbReference type="ARBA" id="ARBA00009759"/>
    </source>
</evidence>
<accession>A0A8K0JU00</accession>
<dbReference type="InterPro" id="IPR000760">
    <property type="entry name" value="Inositol_monophosphatase-like"/>
</dbReference>
<dbReference type="GO" id="GO:0046854">
    <property type="term" value="P:phosphatidylinositol phosphate biosynthetic process"/>
    <property type="evidence" value="ECO:0007669"/>
    <property type="project" value="InterPro"/>
</dbReference>
<dbReference type="InterPro" id="IPR020550">
    <property type="entry name" value="Inositol_monophosphatase_CS"/>
</dbReference>
<evidence type="ECO:0000256" key="6">
    <source>
        <dbReference type="ARBA" id="ARBA00022801"/>
    </source>
</evidence>
<reference evidence="10" key="1">
    <citation type="submission" date="2013-04" db="EMBL/GenBank/DDBJ databases">
        <authorList>
            <person name="Qu J."/>
            <person name="Murali S.C."/>
            <person name="Bandaranaike D."/>
            <person name="Bellair M."/>
            <person name="Blankenburg K."/>
            <person name="Chao H."/>
            <person name="Dinh H."/>
            <person name="Doddapaneni H."/>
            <person name="Downs B."/>
            <person name="Dugan-Rocha S."/>
            <person name="Elkadiri S."/>
            <person name="Gnanaolivu R.D."/>
            <person name="Hernandez B."/>
            <person name="Javaid M."/>
            <person name="Jayaseelan J.C."/>
            <person name="Lee S."/>
            <person name="Li M."/>
            <person name="Ming W."/>
            <person name="Munidasa M."/>
            <person name="Muniz J."/>
            <person name="Nguyen L."/>
            <person name="Ongeri F."/>
            <person name="Osuji N."/>
            <person name="Pu L.-L."/>
            <person name="Puazo M."/>
            <person name="Qu C."/>
            <person name="Quiroz J."/>
            <person name="Raj R."/>
            <person name="Weissenberger G."/>
            <person name="Xin Y."/>
            <person name="Zou X."/>
            <person name="Han Y."/>
            <person name="Richards S."/>
            <person name="Worley K."/>
            <person name="Muzny D."/>
            <person name="Gibbs R."/>
        </authorList>
    </citation>
    <scope>NUCLEOTIDE SEQUENCE</scope>
    <source>
        <strain evidence="10">Sampled in the wild</strain>
    </source>
</reference>
<organism evidence="10 11">
    <name type="scientific">Ladona fulva</name>
    <name type="common">Scarce chaser dragonfly</name>
    <name type="synonym">Libellula fulva</name>
    <dbReference type="NCBI Taxonomy" id="123851"/>
    <lineage>
        <taxon>Eukaryota</taxon>
        <taxon>Metazoa</taxon>
        <taxon>Ecdysozoa</taxon>
        <taxon>Arthropoda</taxon>
        <taxon>Hexapoda</taxon>
        <taxon>Insecta</taxon>
        <taxon>Pterygota</taxon>
        <taxon>Palaeoptera</taxon>
        <taxon>Odonata</taxon>
        <taxon>Epiprocta</taxon>
        <taxon>Anisoptera</taxon>
        <taxon>Libelluloidea</taxon>
        <taxon>Libellulidae</taxon>
        <taxon>Ladona</taxon>
    </lineage>
</organism>
<keyword evidence="7 8" id="KW-0460">Magnesium</keyword>
<dbReference type="EMBL" id="KZ308139">
    <property type="protein sequence ID" value="KAG8222662.1"/>
    <property type="molecule type" value="Genomic_DNA"/>
</dbReference>
<evidence type="ECO:0000256" key="9">
    <source>
        <dbReference type="RuleBase" id="RU364068"/>
    </source>
</evidence>
<evidence type="ECO:0000256" key="3">
    <source>
        <dbReference type="ARBA" id="ARBA00005152"/>
    </source>
</evidence>
<keyword evidence="6 9" id="KW-0378">Hydrolase</keyword>
<dbReference type="PANTHER" id="PTHR20854">
    <property type="entry name" value="INOSITOL MONOPHOSPHATASE"/>
    <property type="match status" value="1"/>
</dbReference>
<comment type="cofactor">
    <cofactor evidence="2 8 9">
        <name>Mg(2+)</name>
        <dbReference type="ChEBI" id="CHEBI:18420"/>
    </cofactor>
</comment>
<dbReference type="PRINTS" id="PR00378">
    <property type="entry name" value="LIIMPHPHTASE"/>
</dbReference>
<dbReference type="PRINTS" id="PR00377">
    <property type="entry name" value="IMPHPHTASES"/>
</dbReference>
<dbReference type="AlphaFoldDB" id="A0A8K0JU00"/>
<dbReference type="InterPro" id="IPR020552">
    <property type="entry name" value="Inositol_monoPase_Li-sen"/>
</dbReference>
<proteinExistence type="inferred from homology"/>
<dbReference type="FunFam" id="3.30.540.10:FF:000004">
    <property type="entry name" value="Inositol-1-monophosphatase"/>
    <property type="match status" value="1"/>
</dbReference>
<dbReference type="FunFam" id="3.40.190.80:FF:000002">
    <property type="entry name" value="Inositol-1-monophosphatase"/>
    <property type="match status" value="1"/>
</dbReference>
<comment type="caution">
    <text evidence="10">The sequence shown here is derived from an EMBL/GenBank/DDBJ whole genome shotgun (WGS) entry which is preliminary data.</text>
</comment>